<name>A0A3Q2CKC2_CYPVA</name>
<keyword evidence="2" id="KW-1185">Reference proteome</keyword>
<protein>
    <submittedName>
        <fullName evidence="1">Si:dkeyp-7a3.1</fullName>
    </submittedName>
</protein>
<dbReference type="PANTHER" id="PTHR35088">
    <property type="entry name" value="COILED-COIL DOMAIN-CONTAINING PROTEIN 178"/>
    <property type="match status" value="1"/>
</dbReference>
<proteinExistence type="predicted"/>
<sequence>LSLLQKRMHKVLVKYLEQRSLDSQAELDRCQALSQQTTQKIKTAQEKLSERISLLSALLESIDDLTASVTLERTGKPVHILLE</sequence>
<dbReference type="InterPro" id="IPR038826">
    <property type="entry name" value="CCDC178"/>
</dbReference>
<evidence type="ECO:0000313" key="1">
    <source>
        <dbReference type="Ensembl" id="ENSCVAP00000005682.1"/>
    </source>
</evidence>
<dbReference type="PANTHER" id="PTHR35088:SF1">
    <property type="entry name" value="COILED-COIL DOMAIN-CONTAINING PROTEIN 178"/>
    <property type="match status" value="1"/>
</dbReference>
<reference evidence="1" key="1">
    <citation type="submission" date="2025-08" db="UniProtKB">
        <authorList>
            <consortium name="Ensembl"/>
        </authorList>
    </citation>
    <scope>IDENTIFICATION</scope>
</reference>
<dbReference type="Proteomes" id="UP000265020">
    <property type="component" value="Unassembled WGS sequence"/>
</dbReference>
<organism evidence="1 2">
    <name type="scientific">Cyprinodon variegatus</name>
    <name type="common">Sheepshead minnow</name>
    <dbReference type="NCBI Taxonomy" id="28743"/>
    <lineage>
        <taxon>Eukaryota</taxon>
        <taxon>Metazoa</taxon>
        <taxon>Chordata</taxon>
        <taxon>Craniata</taxon>
        <taxon>Vertebrata</taxon>
        <taxon>Euteleostomi</taxon>
        <taxon>Actinopterygii</taxon>
        <taxon>Neopterygii</taxon>
        <taxon>Teleostei</taxon>
        <taxon>Neoteleostei</taxon>
        <taxon>Acanthomorphata</taxon>
        <taxon>Ovalentaria</taxon>
        <taxon>Atherinomorphae</taxon>
        <taxon>Cyprinodontiformes</taxon>
        <taxon>Cyprinodontidae</taxon>
        <taxon>Cyprinodon</taxon>
    </lineage>
</organism>
<accession>A0A3Q2CKC2</accession>
<dbReference type="Ensembl" id="ENSCVAT00000006293.1">
    <property type="protein sequence ID" value="ENSCVAP00000005682.1"/>
    <property type="gene ID" value="ENSCVAG00000007093.1"/>
</dbReference>
<evidence type="ECO:0000313" key="2">
    <source>
        <dbReference type="Proteomes" id="UP000265020"/>
    </source>
</evidence>
<reference evidence="1" key="2">
    <citation type="submission" date="2025-09" db="UniProtKB">
        <authorList>
            <consortium name="Ensembl"/>
        </authorList>
    </citation>
    <scope>IDENTIFICATION</scope>
</reference>
<dbReference type="AlphaFoldDB" id="A0A3Q2CKC2"/>
<dbReference type="GeneTree" id="ENSGT00940000171212"/>